<reference evidence="1 2" key="1">
    <citation type="journal article" date="2022" name="DNA Res.">
        <title>Chromosomal-level genome assembly of the orchid tree Bauhinia variegata (Leguminosae; Cercidoideae) supports the allotetraploid origin hypothesis of Bauhinia.</title>
        <authorList>
            <person name="Zhong Y."/>
            <person name="Chen Y."/>
            <person name="Zheng D."/>
            <person name="Pang J."/>
            <person name="Liu Y."/>
            <person name="Luo S."/>
            <person name="Meng S."/>
            <person name="Qian L."/>
            <person name="Wei D."/>
            <person name="Dai S."/>
            <person name="Zhou R."/>
        </authorList>
    </citation>
    <scope>NUCLEOTIDE SEQUENCE [LARGE SCALE GENOMIC DNA]</scope>
    <source>
        <strain evidence="1">BV-YZ2020</strain>
    </source>
</reference>
<organism evidence="1 2">
    <name type="scientific">Bauhinia variegata</name>
    <name type="common">Purple orchid tree</name>
    <name type="synonym">Phanera variegata</name>
    <dbReference type="NCBI Taxonomy" id="167791"/>
    <lineage>
        <taxon>Eukaryota</taxon>
        <taxon>Viridiplantae</taxon>
        <taxon>Streptophyta</taxon>
        <taxon>Embryophyta</taxon>
        <taxon>Tracheophyta</taxon>
        <taxon>Spermatophyta</taxon>
        <taxon>Magnoliopsida</taxon>
        <taxon>eudicotyledons</taxon>
        <taxon>Gunneridae</taxon>
        <taxon>Pentapetalae</taxon>
        <taxon>rosids</taxon>
        <taxon>fabids</taxon>
        <taxon>Fabales</taxon>
        <taxon>Fabaceae</taxon>
        <taxon>Cercidoideae</taxon>
        <taxon>Cercideae</taxon>
        <taxon>Bauhiniinae</taxon>
        <taxon>Bauhinia</taxon>
    </lineage>
</organism>
<proteinExistence type="predicted"/>
<sequence>MWRLKIAEGGNDPYLFSRRDFIGRQTWEFDPDAGSPDELAEVEEARRNFYRNRHSVRPAADRLWRMQFLRENNFKQTVPPVRVRDEEEITYETATAALKRATHFYCALQASDGHWPSGMSGALFIHPPLVFVLYITGHLNSKFSPEHQKEYKRYIYNHQNEDGGWGLHIESHNSSMLCTVLNYICLRMLGDGPEGGQDNACVRARKWILDHGGVTYVPSWGKIWLSILGVFDWRSTLPMPPEIWFIPSSFPLHPGKILCYTRLIYMPMSYLYGKRFVAPFTPLIAALREELLTEPYNEINWREIRHRCVKEDRYIPHHLWQELFWDTAYMFTEPLLTHWPLNKLVRKKALQVTMNLIHYEDENSRYLGLGSVEKVLCMLACWVEDPDGDGFKRHLARVEDYLWVAEDGMTLQALSSQVWDASFSTLALLASNLNEEIRPAILRAHDFLKKCQVKENLSGEFKRMFRHINKGSWTFSDQDHALQVSDCTAEGLKCCLLLSMMPREIVGEKLEAEWMYEAVNVILSLQGKDGGVSAWEPPTSPSWLEWISPIEFFEEAIIEHGYVETTSSTVQALVLFRKPFPKHRKKEIDNFIKKACQFIEHTQTADGSWPGFWGVCYIYGTWFALNGLAAALKNYNNCLAIRRGVDFLLSKQNEDGGWGESYLSCTNKVYTALDGNKSNLVQTAWALLALIPTGQAKRDPTPLHRAAKLLINSQMENGDFPEQNAVGAFMCSCTLSYALYKNVFPIWALGEYRAKVPLPSHSKKV</sequence>
<evidence type="ECO:0000313" key="1">
    <source>
        <dbReference type="EMBL" id="KAI4353631.1"/>
    </source>
</evidence>
<accession>A0ACB9PYL9</accession>
<name>A0ACB9PYL9_BAUVA</name>
<protein>
    <submittedName>
        <fullName evidence="1">Uncharacterized protein</fullName>
    </submittedName>
</protein>
<dbReference type="Proteomes" id="UP000828941">
    <property type="component" value="Chromosome 2"/>
</dbReference>
<dbReference type="EMBL" id="CM039427">
    <property type="protein sequence ID" value="KAI4353631.1"/>
    <property type="molecule type" value="Genomic_DNA"/>
</dbReference>
<gene>
    <name evidence="1" type="ORF">L6164_002564</name>
</gene>
<evidence type="ECO:0000313" key="2">
    <source>
        <dbReference type="Proteomes" id="UP000828941"/>
    </source>
</evidence>
<comment type="caution">
    <text evidence="1">The sequence shown here is derived from an EMBL/GenBank/DDBJ whole genome shotgun (WGS) entry which is preliminary data.</text>
</comment>
<keyword evidence="2" id="KW-1185">Reference proteome</keyword>